<name>A0ABV9MNN6_9MICC</name>
<comment type="catalytic activity">
    <reaction evidence="3">
        <text>[thioredoxin]-dithiol + NADP(+) = [thioredoxin]-disulfide + NADPH + H(+)</text>
        <dbReference type="Rhea" id="RHEA:20345"/>
        <dbReference type="Rhea" id="RHEA-COMP:10698"/>
        <dbReference type="Rhea" id="RHEA-COMP:10700"/>
        <dbReference type="ChEBI" id="CHEBI:15378"/>
        <dbReference type="ChEBI" id="CHEBI:29950"/>
        <dbReference type="ChEBI" id="CHEBI:50058"/>
        <dbReference type="ChEBI" id="CHEBI:57783"/>
        <dbReference type="ChEBI" id="CHEBI:58349"/>
        <dbReference type="EC" id="1.8.1.9"/>
    </reaction>
</comment>
<dbReference type="InterPro" id="IPR023753">
    <property type="entry name" value="FAD/NAD-binding_dom"/>
</dbReference>
<evidence type="ECO:0000256" key="3">
    <source>
        <dbReference type="ARBA" id="ARBA00048132"/>
    </source>
</evidence>
<dbReference type="RefSeq" id="WP_346059942.1">
    <property type="nucleotide sequence ID" value="NZ_BAAAVQ010000068.1"/>
</dbReference>
<sequence length="313" mass="32544">MENFDVVIVGGGSAGLAASIALGRSRRKVLVVDEGNPRNAVSAHAHNVLGHEGISPKDLIALGHAEAVNYGVEFVSAHIESVQGSIEEGFKISTPSSQWTARRIVLATGARDILPEIPGLQQAWGVSALHCPYCHGWEVRDQQIAILGVSEMSTHQALLFSQLSDKVTFVNHTPEKLSAENRELLTALGIEVIDSSVTGLAVNDSGQVSSLSLENGTDFEVQAVVVASQVTANASIYLELGGELSENPMGTFISAEQTGATGIPGIYAAGNVASIGAMIGASAAAGTMAGAFINAELAMETVKKKMGQNEVQA</sequence>
<evidence type="ECO:0000313" key="6">
    <source>
        <dbReference type="Proteomes" id="UP001595884"/>
    </source>
</evidence>
<keyword evidence="6" id="KW-1185">Reference proteome</keyword>
<evidence type="ECO:0000259" key="4">
    <source>
        <dbReference type="Pfam" id="PF07992"/>
    </source>
</evidence>
<dbReference type="PANTHER" id="PTHR48105">
    <property type="entry name" value="THIOREDOXIN REDUCTASE 1-RELATED-RELATED"/>
    <property type="match status" value="1"/>
</dbReference>
<comment type="caution">
    <text evidence="5">The sequence shown here is derived from an EMBL/GenBank/DDBJ whole genome shotgun (WGS) entry which is preliminary data.</text>
</comment>
<dbReference type="PRINTS" id="PR00368">
    <property type="entry name" value="FADPNR"/>
</dbReference>
<proteinExistence type="predicted"/>
<feature type="domain" description="FAD/NAD(P)-binding" evidence="4">
    <location>
        <begin position="4"/>
        <end position="276"/>
    </location>
</feature>
<organism evidence="5 6">
    <name type="scientific">Glutamicibacter bergerei</name>
    <dbReference type="NCBI Taxonomy" id="256702"/>
    <lineage>
        <taxon>Bacteria</taxon>
        <taxon>Bacillati</taxon>
        <taxon>Actinomycetota</taxon>
        <taxon>Actinomycetes</taxon>
        <taxon>Micrococcales</taxon>
        <taxon>Micrococcaceae</taxon>
        <taxon>Glutamicibacter</taxon>
    </lineage>
</organism>
<keyword evidence="2" id="KW-0560">Oxidoreductase</keyword>
<dbReference type="InterPro" id="IPR050097">
    <property type="entry name" value="Ferredoxin-NADP_redctase_2"/>
</dbReference>
<dbReference type="Proteomes" id="UP001595884">
    <property type="component" value="Unassembled WGS sequence"/>
</dbReference>
<dbReference type="Gene3D" id="3.50.50.60">
    <property type="entry name" value="FAD/NAD(P)-binding domain"/>
    <property type="match status" value="2"/>
</dbReference>
<evidence type="ECO:0000256" key="1">
    <source>
        <dbReference type="ARBA" id="ARBA00022630"/>
    </source>
</evidence>
<accession>A0ABV9MNN6</accession>
<evidence type="ECO:0000256" key="2">
    <source>
        <dbReference type="ARBA" id="ARBA00023002"/>
    </source>
</evidence>
<dbReference type="Pfam" id="PF07992">
    <property type="entry name" value="Pyr_redox_2"/>
    <property type="match status" value="1"/>
</dbReference>
<gene>
    <name evidence="5" type="ORF">ACFO7V_09090</name>
</gene>
<dbReference type="EMBL" id="JBHSHE010000038">
    <property type="protein sequence ID" value="MFC4716293.1"/>
    <property type="molecule type" value="Genomic_DNA"/>
</dbReference>
<evidence type="ECO:0000313" key="5">
    <source>
        <dbReference type="EMBL" id="MFC4716293.1"/>
    </source>
</evidence>
<reference evidence="6" key="1">
    <citation type="journal article" date="2019" name="Int. J. Syst. Evol. Microbiol.">
        <title>The Global Catalogue of Microorganisms (GCM) 10K type strain sequencing project: providing services to taxonomists for standard genome sequencing and annotation.</title>
        <authorList>
            <consortium name="The Broad Institute Genomics Platform"/>
            <consortium name="The Broad Institute Genome Sequencing Center for Infectious Disease"/>
            <person name="Wu L."/>
            <person name="Ma J."/>
        </authorList>
    </citation>
    <scope>NUCLEOTIDE SEQUENCE [LARGE SCALE GENOMIC DNA]</scope>
    <source>
        <strain evidence="6">CGMCC 1.12849</strain>
    </source>
</reference>
<keyword evidence="1" id="KW-0285">Flavoprotein</keyword>
<dbReference type="SUPFAM" id="SSF51905">
    <property type="entry name" value="FAD/NAD(P)-binding domain"/>
    <property type="match status" value="1"/>
</dbReference>
<dbReference type="InterPro" id="IPR036188">
    <property type="entry name" value="FAD/NAD-bd_sf"/>
</dbReference>
<dbReference type="PRINTS" id="PR00469">
    <property type="entry name" value="PNDRDTASEII"/>
</dbReference>
<protein>
    <submittedName>
        <fullName evidence="5">NAD(P)/FAD-dependent oxidoreductase</fullName>
    </submittedName>
</protein>